<dbReference type="PANTHER" id="PTHR15546:SF2">
    <property type="entry name" value="DDT DOMAIN-CONTAINING PROTEIN DDB_G0282237"/>
    <property type="match status" value="1"/>
</dbReference>
<keyword evidence="14" id="KW-1185">Reference proteome</keyword>
<evidence type="ECO:0000313" key="13">
    <source>
        <dbReference type="EMBL" id="KNC50991.1"/>
    </source>
</evidence>
<dbReference type="InterPro" id="IPR013136">
    <property type="entry name" value="WSTF_Acf1_Cbp146"/>
</dbReference>
<dbReference type="GeneID" id="25569937"/>
<dbReference type="RefSeq" id="XP_013756553.1">
    <property type="nucleotide sequence ID" value="XM_013901099.1"/>
</dbReference>
<dbReference type="Gene3D" id="3.30.40.10">
    <property type="entry name" value="Zinc/RING finger domain, C3HC4 (zinc finger)"/>
    <property type="match status" value="1"/>
</dbReference>
<dbReference type="EMBL" id="GL349464">
    <property type="protein sequence ID" value="KNC50991.1"/>
    <property type="molecule type" value="Genomic_DNA"/>
</dbReference>
<dbReference type="InterPro" id="IPR011011">
    <property type="entry name" value="Znf_FYVE_PHD"/>
</dbReference>
<dbReference type="eggNOG" id="KOG1473">
    <property type="taxonomic scope" value="Eukaryota"/>
</dbReference>
<dbReference type="InterPro" id="IPR000868">
    <property type="entry name" value="Isochorismatase-like_dom"/>
</dbReference>
<dbReference type="InterPro" id="IPR028941">
    <property type="entry name" value="WHIM2_dom"/>
</dbReference>
<gene>
    <name evidence="13" type="ORF">AMSG_12022</name>
</gene>
<feature type="coiled-coil region" evidence="9">
    <location>
        <begin position="495"/>
        <end position="522"/>
    </location>
</feature>
<feature type="domain" description="WAC" evidence="12">
    <location>
        <begin position="26"/>
        <end position="131"/>
    </location>
</feature>
<evidence type="ECO:0000256" key="8">
    <source>
        <dbReference type="PROSITE-ProRule" id="PRU00475"/>
    </source>
</evidence>
<dbReference type="Pfam" id="PF10537">
    <property type="entry name" value="WAC_Acf1_DNA_bd"/>
    <property type="match status" value="1"/>
</dbReference>
<evidence type="ECO:0000256" key="9">
    <source>
        <dbReference type="SAM" id="Coils"/>
    </source>
</evidence>
<keyword evidence="3" id="KW-0479">Metal-binding</keyword>
<protein>
    <recommendedName>
        <fullName evidence="15">PHD-type domain-containing protein</fullName>
    </recommendedName>
</protein>
<dbReference type="PROSITE" id="PS01359">
    <property type="entry name" value="ZF_PHD_1"/>
    <property type="match status" value="1"/>
</dbReference>
<dbReference type="InterPro" id="IPR036380">
    <property type="entry name" value="Isochorismatase-like_sf"/>
</dbReference>
<evidence type="ECO:0000259" key="12">
    <source>
        <dbReference type="PROSITE" id="PS51136"/>
    </source>
</evidence>
<comment type="similarity">
    <text evidence="2">Belongs to the isochorismatase family.</text>
</comment>
<dbReference type="PROSITE" id="PS51136">
    <property type="entry name" value="WAC"/>
    <property type="match status" value="1"/>
</dbReference>
<dbReference type="Pfam" id="PF00857">
    <property type="entry name" value="Isochorismatase"/>
    <property type="match status" value="1"/>
</dbReference>
<evidence type="ECO:0000256" key="6">
    <source>
        <dbReference type="ARBA" id="ARBA00023242"/>
    </source>
</evidence>
<evidence type="ECO:0000256" key="3">
    <source>
        <dbReference type="ARBA" id="ARBA00022723"/>
    </source>
</evidence>
<dbReference type="OrthoDB" id="332390at2759"/>
<dbReference type="InterPro" id="IPR013083">
    <property type="entry name" value="Znf_RING/FYVE/PHD"/>
</dbReference>
<dbReference type="PROSITE" id="PS50016">
    <property type="entry name" value="ZF_PHD_2"/>
    <property type="match status" value="1"/>
</dbReference>
<feature type="compositionally biased region" description="Acidic residues" evidence="10">
    <location>
        <begin position="905"/>
        <end position="936"/>
    </location>
</feature>
<evidence type="ECO:0000256" key="7">
    <source>
        <dbReference type="PROSITE-ProRule" id="PRU00146"/>
    </source>
</evidence>
<accession>A0A0L0DFQ0</accession>
<comment type="subcellular location">
    <subcellularLocation>
        <location evidence="1 8">Nucleus</location>
    </subcellularLocation>
</comment>
<evidence type="ECO:0000259" key="11">
    <source>
        <dbReference type="PROSITE" id="PS50016"/>
    </source>
</evidence>
<evidence type="ECO:0000256" key="5">
    <source>
        <dbReference type="ARBA" id="ARBA00022833"/>
    </source>
</evidence>
<sequence length="1210" mass="130246">MPHFKGAPVPLHPLPHPLPSVTLLPPPLFQISYTGEVFETYEEYCARIEFYRTRHFTCAATGKQGLNFVEALYSEAEAEEALAEFSVHTLTTAAAVIHGKIGPLNKVITAVRAVLKTGFWVSDVVSVAAEFLPPNLPPGMPIVRLPPAEGIEQQLVLALNELNDDAGKPVSVSCLSSQVTRLGRVTGWCPMPNAAIRTLMMLHASREPWAGAPWVVHQDLCEDFNLPPVVLAADAADRAAKYNAFKRKRVADRATEVADKRTKYLESLPPTSHALDKEAPAKPIFVADALLPPLPADQQPEPGTLVYTGEAEQELVAAWAFLVRFADEIALEPYSFPALLRAIDTVDTDDADDGTAPLLVYTYIALLDLILTPAQHQALGARIREHAPSVYAELFGADALTRESTSAVTSVNFSTWHYALAVFAADYVAELDGETPAVLAPLLVGGELPGAATIAAALGRAGHALLLTAITDIMLDSRLLHTSIAEAAKERGSLRAKGKKELEELKEKAEAAIEELHATYTAAGLDKLPSPSLAVPDDVDDDGSSSDDDDDENDDDDDRGSSVALGSGRGKSAFNKPGDEPVPMATVPPTPSKSLPEGIQVKIRELRRQLRSLPEPEQPGPGASRLETLDYNKAMEAYRREADALHERVEEMKSEAVKLSGEYQSALLAARDDYLRAREEAELKNLSRYQSVAVRGHWLGEDRRSRKYMVLENEGSLLFLDVAKREIRSYSSMRELGKLLDALSPLGVVERKLRARLERFRRGIQLVLEETESAAAESAAAAAEKVHLQEQIDAGLVRRSARRTDDELDDAADPVAAELANYRNAGWEAEEARREARRNKRALRGGSSSRRSSRSETRESSPGAGLESRAASRRAARAINAGIGRPKKLSRAERAKRRSHKDMVGSDDDDDDDALSDDDDGDWSDADDDDDDDDESSGNHDETCHICNKRGSLIVCEGCPKVYHSACLGITVGDSDDEWFCPACVVQRSEGGRRARRAPLIACGLSYNEDGRLVTVLSKLRASGAYALCLFAMAPCAAPAASAAADDPDDTQPLADARNSVTAGHLVESGRRRECEWHASLAKLPLPTMIKENMIAGDDGSLVDVLPLCLCAQDALVVDAGADDGSGAVQVSGGEVRRALDAARITEVHVAGMATEGAVAATARAALEEGWSVAVLEDVAVSDAPEVAAAALVALEGEGVRLLLSSDVSL</sequence>
<evidence type="ECO:0000256" key="4">
    <source>
        <dbReference type="ARBA" id="ARBA00022771"/>
    </source>
</evidence>
<dbReference type="Pfam" id="PF00628">
    <property type="entry name" value="PHD"/>
    <property type="match status" value="1"/>
</dbReference>
<evidence type="ECO:0000256" key="2">
    <source>
        <dbReference type="ARBA" id="ARBA00006336"/>
    </source>
</evidence>
<name>A0A0L0DFQ0_THETB</name>
<keyword evidence="6 8" id="KW-0539">Nucleus</keyword>
<dbReference type="AlphaFoldDB" id="A0A0L0DFQ0"/>
<dbReference type="Pfam" id="PF15613">
    <property type="entry name" value="WSD"/>
    <property type="match status" value="1"/>
</dbReference>
<dbReference type="InterPro" id="IPR053271">
    <property type="entry name" value="DDT_domain"/>
</dbReference>
<feature type="region of interest" description="Disordered" evidence="10">
    <location>
        <begin position="526"/>
        <end position="598"/>
    </location>
</feature>
<feature type="coiled-coil region" evidence="9">
    <location>
        <begin position="635"/>
        <end position="662"/>
    </location>
</feature>
<dbReference type="InterPro" id="IPR019786">
    <property type="entry name" value="Zinc_finger_PHD-type_CS"/>
</dbReference>
<reference evidence="13 14" key="1">
    <citation type="submission" date="2010-05" db="EMBL/GenBank/DDBJ databases">
        <title>The Genome Sequence of Thecamonas trahens ATCC 50062.</title>
        <authorList>
            <consortium name="The Broad Institute Genome Sequencing Platform"/>
            <person name="Russ C."/>
            <person name="Cuomo C."/>
            <person name="Shea T."/>
            <person name="Young S.K."/>
            <person name="Zeng Q."/>
            <person name="Koehrsen M."/>
            <person name="Haas B."/>
            <person name="Borodovsky M."/>
            <person name="Guigo R."/>
            <person name="Alvarado L."/>
            <person name="Berlin A."/>
            <person name="Bochicchio J."/>
            <person name="Borenstein D."/>
            <person name="Chapman S."/>
            <person name="Chen Z."/>
            <person name="Freedman E."/>
            <person name="Gellesch M."/>
            <person name="Goldberg J."/>
            <person name="Griggs A."/>
            <person name="Gujja S."/>
            <person name="Heilman E."/>
            <person name="Heiman D."/>
            <person name="Hepburn T."/>
            <person name="Howarth C."/>
            <person name="Jen D."/>
            <person name="Larson L."/>
            <person name="Mehta T."/>
            <person name="Park D."/>
            <person name="Pearson M."/>
            <person name="Roberts A."/>
            <person name="Saif S."/>
            <person name="Shenoy N."/>
            <person name="Sisk P."/>
            <person name="Stolte C."/>
            <person name="Sykes S."/>
            <person name="Thomson T."/>
            <person name="Walk T."/>
            <person name="White J."/>
            <person name="Yandava C."/>
            <person name="Burger G."/>
            <person name="Gray M.W."/>
            <person name="Holland P.W.H."/>
            <person name="King N."/>
            <person name="Lang F.B.F."/>
            <person name="Roger A.J."/>
            <person name="Ruiz-Trillo I."/>
            <person name="Lander E."/>
            <person name="Nusbaum C."/>
        </authorList>
    </citation>
    <scope>NUCLEOTIDE SEQUENCE [LARGE SCALE GENOMIC DNA]</scope>
    <source>
        <strain evidence="13 14">ATCC 50062</strain>
    </source>
</reference>
<keyword evidence="4 7" id="KW-0863">Zinc-finger</keyword>
<dbReference type="STRING" id="461836.A0A0L0DFQ0"/>
<dbReference type="PANTHER" id="PTHR15546">
    <property type="entry name" value="BROMODOMAIN ADJACENT TO ZINC FINGER DOMAIN, 2A"/>
    <property type="match status" value="1"/>
</dbReference>
<evidence type="ECO:0000313" key="14">
    <source>
        <dbReference type="Proteomes" id="UP000054408"/>
    </source>
</evidence>
<keyword evidence="5" id="KW-0862">Zinc</keyword>
<feature type="compositionally biased region" description="Basic residues" evidence="10">
    <location>
        <begin position="885"/>
        <end position="900"/>
    </location>
</feature>
<dbReference type="Proteomes" id="UP000054408">
    <property type="component" value="Unassembled WGS sequence"/>
</dbReference>
<evidence type="ECO:0000256" key="10">
    <source>
        <dbReference type="SAM" id="MobiDB-lite"/>
    </source>
</evidence>
<dbReference type="InterPro" id="IPR019787">
    <property type="entry name" value="Znf_PHD-finger"/>
</dbReference>
<organism evidence="13 14">
    <name type="scientific">Thecamonas trahens ATCC 50062</name>
    <dbReference type="NCBI Taxonomy" id="461836"/>
    <lineage>
        <taxon>Eukaryota</taxon>
        <taxon>Apusozoa</taxon>
        <taxon>Apusomonadida</taxon>
        <taxon>Apusomonadidae</taxon>
        <taxon>Thecamonas</taxon>
    </lineage>
</organism>
<dbReference type="SUPFAM" id="SSF52499">
    <property type="entry name" value="Isochorismatase-like hydrolases"/>
    <property type="match status" value="1"/>
</dbReference>
<dbReference type="eggNOG" id="KOG1245">
    <property type="taxonomic scope" value="Eukaryota"/>
</dbReference>
<dbReference type="GO" id="GO:0008270">
    <property type="term" value="F:zinc ion binding"/>
    <property type="evidence" value="ECO:0007669"/>
    <property type="project" value="UniProtKB-KW"/>
</dbReference>
<feature type="compositionally biased region" description="Acidic residues" evidence="10">
    <location>
        <begin position="537"/>
        <end position="558"/>
    </location>
</feature>
<dbReference type="Gene3D" id="3.40.50.850">
    <property type="entry name" value="Isochorismatase-like"/>
    <property type="match status" value="1"/>
</dbReference>
<evidence type="ECO:0000256" key="1">
    <source>
        <dbReference type="ARBA" id="ARBA00004123"/>
    </source>
</evidence>
<dbReference type="InterPro" id="IPR001965">
    <property type="entry name" value="Znf_PHD"/>
</dbReference>
<proteinExistence type="inferred from homology"/>
<dbReference type="GO" id="GO:0005634">
    <property type="term" value="C:nucleus"/>
    <property type="evidence" value="ECO:0007669"/>
    <property type="project" value="UniProtKB-SubCell"/>
</dbReference>
<keyword evidence="9" id="KW-0175">Coiled coil</keyword>
<dbReference type="SMART" id="SM00249">
    <property type="entry name" value="PHD"/>
    <property type="match status" value="1"/>
</dbReference>
<dbReference type="SUPFAM" id="SSF57903">
    <property type="entry name" value="FYVE/PHD zinc finger"/>
    <property type="match status" value="1"/>
</dbReference>
<dbReference type="CDD" id="cd15568">
    <property type="entry name" value="PHD5_NSD"/>
    <property type="match status" value="1"/>
</dbReference>
<feature type="region of interest" description="Disordered" evidence="10">
    <location>
        <begin position="828"/>
        <end position="941"/>
    </location>
</feature>
<evidence type="ECO:0008006" key="15">
    <source>
        <dbReference type="Google" id="ProtNLM"/>
    </source>
</evidence>
<feature type="domain" description="PHD-type" evidence="11">
    <location>
        <begin position="941"/>
        <end position="987"/>
    </location>
</feature>